<dbReference type="InterPro" id="IPR027417">
    <property type="entry name" value="P-loop_NTPase"/>
</dbReference>
<protein>
    <recommendedName>
        <fullName evidence="3">Tunicamycin resistance protein</fullName>
    </recommendedName>
</protein>
<dbReference type="eggNOG" id="COG1428">
    <property type="taxonomic scope" value="Bacteria"/>
</dbReference>
<reference evidence="1 2" key="2">
    <citation type="journal article" date="2010" name="Stand. Genomic Sci.">
        <title>Complete genome sequence of the Medicago microsymbiont Ensifer (Sinorhizobium) medicae strain WSM419.</title>
        <authorList>
            <person name="Reeve W."/>
            <person name="Chain P."/>
            <person name="O'Hara G."/>
            <person name="Ardley J."/>
            <person name="Nandesena K."/>
            <person name="Brau L."/>
            <person name="Tiwari R."/>
            <person name="Malfatti S."/>
            <person name="Kiss H."/>
            <person name="Lapidus A."/>
            <person name="Copeland A."/>
            <person name="Nolan M."/>
            <person name="Land M."/>
            <person name="Hauser L."/>
            <person name="Chang Y.J."/>
            <person name="Ivanova N."/>
            <person name="Mavromatis K."/>
            <person name="Markowitz V."/>
            <person name="Kyrpides N."/>
            <person name="Gollagher M."/>
            <person name="Yates R."/>
            <person name="Dilworth M."/>
            <person name="Howieson J."/>
        </authorList>
    </citation>
    <scope>NUCLEOTIDE SEQUENCE [LARGE SCALE GENOMIC DNA]</scope>
    <source>
        <strain evidence="1 2">WSM419</strain>
        <plasmid evidence="2">Plasmid pSMED02</plasmid>
    </source>
</reference>
<organism evidence="1 2">
    <name type="scientific">Sinorhizobium medicae (strain WSM419)</name>
    <name type="common">Ensifer medicae</name>
    <dbReference type="NCBI Taxonomy" id="366394"/>
    <lineage>
        <taxon>Bacteria</taxon>
        <taxon>Pseudomonadati</taxon>
        <taxon>Pseudomonadota</taxon>
        <taxon>Alphaproteobacteria</taxon>
        <taxon>Hyphomicrobiales</taxon>
        <taxon>Rhizobiaceae</taxon>
        <taxon>Sinorhizobium/Ensifer group</taxon>
        <taxon>Sinorhizobium</taxon>
    </lineage>
</organism>
<sequence>MKFWINGPFGAGKTTLAEKLHERRPVFLNFDPEKIGFLVKATVPKPASGDFQDLPLWRGLTIAALREIRKHYSQDIIVPIAAVHRPATYRLKWVEAVAELPF</sequence>
<dbReference type="Proteomes" id="UP000001108">
    <property type="component" value="Plasmid pSMED02"/>
</dbReference>
<dbReference type="HOGENOM" id="CLU_2342524_0_0_5"/>
<evidence type="ECO:0008006" key="3">
    <source>
        <dbReference type="Google" id="ProtNLM"/>
    </source>
</evidence>
<geneLocation type="plasmid" evidence="1 2">
    <name>pSMED02</name>
</geneLocation>
<dbReference type="AlphaFoldDB" id="A6UL49"/>
<reference evidence="2" key="1">
    <citation type="submission" date="2007-06" db="EMBL/GenBank/DDBJ databases">
        <title>Complete sequence of Sinorhizobium medicae WSM419 plasmid pSMED02.</title>
        <authorList>
            <consortium name="US DOE Joint Genome Institute"/>
            <person name="Copeland A."/>
            <person name="Lucas S."/>
            <person name="Lapidus A."/>
            <person name="Barry K."/>
            <person name="Glavina del Rio T."/>
            <person name="Dalin E."/>
            <person name="Tice H."/>
            <person name="Pitluck S."/>
            <person name="Chain P."/>
            <person name="Malfatti S."/>
            <person name="Shin M."/>
            <person name="Vergez L."/>
            <person name="Schmutz J."/>
            <person name="Larimer F."/>
            <person name="Land M."/>
            <person name="Hauser L."/>
            <person name="Kyrpides N."/>
            <person name="Mikhailova N."/>
            <person name="Reeve W.G."/>
            <person name="Richardson P."/>
        </authorList>
    </citation>
    <scope>NUCLEOTIDE SEQUENCE [LARGE SCALE GENOMIC DNA]</scope>
    <source>
        <strain evidence="2">WSM419</strain>
        <plasmid evidence="2">Plasmid pSMED02</plasmid>
    </source>
</reference>
<proteinExistence type="predicted"/>
<dbReference type="EMBL" id="CP000740">
    <property type="protein sequence ID" value="ABR64379.1"/>
    <property type="molecule type" value="Genomic_DNA"/>
</dbReference>
<evidence type="ECO:0000313" key="1">
    <source>
        <dbReference type="EMBL" id="ABR64379.1"/>
    </source>
</evidence>
<gene>
    <name evidence="1" type="ordered locus">Smed_5646</name>
</gene>
<evidence type="ECO:0000313" key="2">
    <source>
        <dbReference type="Proteomes" id="UP000001108"/>
    </source>
</evidence>
<dbReference type="KEGG" id="smd:Smed_5646"/>
<name>A6UL49_SINMW</name>
<accession>A6UL49</accession>
<dbReference type="OrthoDB" id="9799092at2"/>
<keyword evidence="1" id="KW-0614">Plasmid</keyword>
<dbReference type="Gene3D" id="3.40.50.300">
    <property type="entry name" value="P-loop containing nucleotide triphosphate hydrolases"/>
    <property type="match status" value="1"/>
</dbReference>
<dbReference type="SUPFAM" id="SSF52540">
    <property type="entry name" value="P-loop containing nucleoside triphosphate hydrolases"/>
    <property type="match status" value="1"/>
</dbReference>
<dbReference type="PATRIC" id="fig|366394.8.peg.2151"/>